<proteinExistence type="predicted"/>
<sequence length="68" mass="7272">MNSRHYRDMIIRAVGETDGKTLGLIVEHVVDAERAKEILRANGYGVAGLSASATAALVPQALPTERNP</sequence>
<keyword evidence="2" id="KW-1185">Reference proteome</keyword>
<dbReference type="KEGG" id="jsv:CNX70_21945"/>
<dbReference type="AlphaFoldDB" id="A0A290X048"/>
<dbReference type="RefSeq" id="WP_096237086.1">
    <property type="nucleotide sequence ID" value="NZ_CP023422.1"/>
</dbReference>
<gene>
    <name evidence="1" type="ORF">CNX70_21945</name>
</gene>
<evidence type="ECO:0000313" key="2">
    <source>
        <dbReference type="Proteomes" id="UP000218437"/>
    </source>
</evidence>
<accession>A0A290X048</accession>
<dbReference type="Proteomes" id="UP000218437">
    <property type="component" value="Chromosome"/>
</dbReference>
<protein>
    <submittedName>
        <fullName evidence="1">Uncharacterized protein</fullName>
    </submittedName>
</protein>
<evidence type="ECO:0000313" key="1">
    <source>
        <dbReference type="EMBL" id="ATD62511.1"/>
    </source>
</evidence>
<name>A0A290X048_9BURK</name>
<reference evidence="1 2" key="1">
    <citation type="submission" date="2017-09" db="EMBL/GenBank/DDBJ databases">
        <title>Complete genome sequence of Janthinobacterium svalbardensis PAMC 27463.</title>
        <authorList>
            <person name="Cho Y.-J."/>
            <person name="Cho A."/>
            <person name="Kim O.-S."/>
            <person name="Lee J.-I."/>
        </authorList>
    </citation>
    <scope>NUCLEOTIDE SEQUENCE [LARGE SCALE GENOMIC DNA]</scope>
    <source>
        <strain evidence="1 2">PAMC 27463</strain>
    </source>
</reference>
<organism evidence="1 2">
    <name type="scientific">Janthinobacterium svalbardensis</name>
    <dbReference type="NCBI Taxonomy" id="368607"/>
    <lineage>
        <taxon>Bacteria</taxon>
        <taxon>Pseudomonadati</taxon>
        <taxon>Pseudomonadota</taxon>
        <taxon>Betaproteobacteria</taxon>
        <taxon>Burkholderiales</taxon>
        <taxon>Oxalobacteraceae</taxon>
        <taxon>Janthinobacterium</taxon>
    </lineage>
</organism>
<dbReference type="EMBL" id="CP023422">
    <property type="protein sequence ID" value="ATD62511.1"/>
    <property type="molecule type" value="Genomic_DNA"/>
</dbReference>